<dbReference type="EMBL" id="JAMOIM010000066">
    <property type="protein sequence ID" value="MCW6512796.1"/>
    <property type="molecule type" value="Genomic_DNA"/>
</dbReference>
<evidence type="ECO:0000313" key="4">
    <source>
        <dbReference type="Proteomes" id="UP001165667"/>
    </source>
</evidence>
<evidence type="ECO:0000256" key="1">
    <source>
        <dbReference type="SAM" id="MobiDB-lite"/>
    </source>
</evidence>
<dbReference type="SUPFAM" id="SSF53300">
    <property type="entry name" value="vWA-like"/>
    <property type="match status" value="1"/>
</dbReference>
<dbReference type="RefSeq" id="WP_282589171.1">
    <property type="nucleotide sequence ID" value="NZ_JAMOIM010000066.1"/>
</dbReference>
<dbReference type="PANTHER" id="PTHR41248:SF1">
    <property type="entry name" value="NORD PROTEIN"/>
    <property type="match status" value="1"/>
</dbReference>
<organism evidence="3 4">
    <name type="scientific">Lichenifustis flavocetrariae</name>
    <dbReference type="NCBI Taxonomy" id="2949735"/>
    <lineage>
        <taxon>Bacteria</taxon>
        <taxon>Pseudomonadati</taxon>
        <taxon>Pseudomonadota</taxon>
        <taxon>Alphaproteobacteria</taxon>
        <taxon>Hyphomicrobiales</taxon>
        <taxon>Lichenihabitantaceae</taxon>
        <taxon>Lichenifustis</taxon>
    </lineage>
</organism>
<dbReference type="GO" id="GO:0009236">
    <property type="term" value="P:cobalamin biosynthetic process"/>
    <property type="evidence" value="ECO:0007669"/>
    <property type="project" value="InterPro"/>
</dbReference>
<protein>
    <recommendedName>
        <fullName evidence="2">Cobalamin biosynthesis protein CobT VWA domain-containing protein</fullName>
    </recommendedName>
</protein>
<gene>
    <name evidence="3" type="ORF">M8523_33425</name>
</gene>
<dbReference type="InterPro" id="IPR036465">
    <property type="entry name" value="vWFA_dom_sf"/>
</dbReference>
<dbReference type="AlphaFoldDB" id="A0AA42CNH5"/>
<comment type="caution">
    <text evidence="3">The sequence shown here is derived from an EMBL/GenBank/DDBJ whole genome shotgun (WGS) entry which is preliminary data.</text>
</comment>
<keyword evidence="4" id="KW-1185">Reference proteome</keyword>
<feature type="compositionally biased region" description="Basic and acidic residues" evidence="1">
    <location>
        <begin position="223"/>
        <end position="236"/>
    </location>
</feature>
<dbReference type="InterPro" id="IPR006538">
    <property type="entry name" value="CobT"/>
</dbReference>
<feature type="domain" description="Cobalamin biosynthesis protein CobT VWA" evidence="2">
    <location>
        <begin position="405"/>
        <end position="616"/>
    </location>
</feature>
<feature type="region of interest" description="Disordered" evidence="1">
    <location>
        <begin position="217"/>
        <end position="303"/>
    </location>
</feature>
<dbReference type="Gene3D" id="3.40.50.410">
    <property type="entry name" value="von Willebrand factor, type A domain"/>
    <property type="match status" value="1"/>
</dbReference>
<reference evidence="3" key="1">
    <citation type="submission" date="2022-05" db="EMBL/GenBank/DDBJ databases">
        <authorList>
            <person name="Pankratov T."/>
        </authorList>
    </citation>
    <scope>NUCLEOTIDE SEQUENCE</scope>
    <source>
        <strain evidence="3">BP6-180914</strain>
    </source>
</reference>
<dbReference type="InterPro" id="IPR051928">
    <property type="entry name" value="NorD/CobT"/>
</dbReference>
<dbReference type="Pfam" id="PF06213">
    <property type="entry name" value="CobT"/>
    <property type="match status" value="1"/>
</dbReference>
<accession>A0AA42CNH5</accession>
<proteinExistence type="predicted"/>
<evidence type="ECO:0000259" key="2">
    <source>
        <dbReference type="Pfam" id="PF11775"/>
    </source>
</evidence>
<name>A0AA42CNH5_9HYPH</name>
<dbReference type="InterPro" id="IPR025861">
    <property type="entry name" value="CobT_VWA_dom"/>
</dbReference>
<evidence type="ECO:0000313" key="3">
    <source>
        <dbReference type="EMBL" id="MCW6512796.1"/>
    </source>
</evidence>
<dbReference type="Pfam" id="PF11775">
    <property type="entry name" value="CobT_C"/>
    <property type="match status" value="1"/>
</dbReference>
<dbReference type="Proteomes" id="UP001165667">
    <property type="component" value="Unassembled WGS sequence"/>
</dbReference>
<sequence length="618" mass="68379">MSIDTARMRDSIAVTARLLAGENLRITMEGAQAFVQFDPTTYKPFRINVPALPDEATPELIQEIQGYLDHEVGHILFTTWEVVKAAEEAGLRSTHNIVEDCFIERAMGERFPGAAANLTRLHETFVAKITPELLREADDNEERRFHVLLVPFARALAGQWHFQKFMDTGGHWGNRRVRDLLDRLGPSVAARMPRLASSAECLEMAELWAGVIHASRNPTHRSKGMDAGKRPEERDSTSNISRPGTPSPADIVPDARDRTSARAPQTEANGGHSDIVGRNRPASQRDETERRRPHFQDPPVFGDDPFLDAASVSISDRGAALAKAAAYRVYTRDHDRIEPLELPNGFRHEYLVALGRHTASMTHVMQKDVERMMASHSRVSAVPGYRSGRLHAGNLYRLALGDDRVFRRRQVSTSTDSAVSLLVDNSGSMTGEKLQIAMASAYALSETLETVSVPHECLGFTTAPPWPDDAPGAPYETKIRYSRKQPIKMPIYKAFGERLTPGVRQRFAAMAVMQPGTQGNIDGESIGYAALRLASRKEVRKVMIVLSDGNPAGQGVRADLKAHLHATIKAVTEAGIEIVGIGIMSEHVREFYPRCLVLQRLGDLPACVMGELRRILTI</sequence>
<dbReference type="PANTHER" id="PTHR41248">
    <property type="entry name" value="NORD PROTEIN"/>
    <property type="match status" value="1"/>
</dbReference>